<dbReference type="EMBL" id="JAVRJZ010000007">
    <property type="protein sequence ID" value="KAK2720464.1"/>
    <property type="molecule type" value="Genomic_DNA"/>
</dbReference>
<gene>
    <name evidence="3" type="ORF">QYM36_004370</name>
</gene>
<organism evidence="3 4">
    <name type="scientific">Artemia franciscana</name>
    <name type="common">Brine shrimp</name>
    <name type="synonym">Artemia sanfranciscana</name>
    <dbReference type="NCBI Taxonomy" id="6661"/>
    <lineage>
        <taxon>Eukaryota</taxon>
        <taxon>Metazoa</taxon>
        <taxon>Ecdysozoa</taxon>
        <taxon>Arthropoda</taxon>
        <taxon>Crustacea</taxon>
        <taxon>Branchiopoda</taxon>
        <taxon>Anostraca</taxon>
        <taxon>Artemiidae</taxon>
        <taxon>Artemia</taxon>
    </lineage>
</organism>
<keyword evidence="2" id="KW-0472">Membrane</keyword>
<comment type="caution">
    <text evidence="3">The sequence shown here is derived from an EMBL/GenBank/DDBJ whole genome shotgun (WGS) entry which is preliminary data.</text>
</comment>
<feature type="compositionally biased region" description="Basic residues" evidence="1">
    <location>
        <begin position="91"/>
        <end position="100"/>
    </location>
</feature>
<feature type="non-terminal residue" evidence="3">
    <location>
        <position position="169"/>
    </location>
</feature>
<keyword evidence="4" id="KW-1185">Reference proteome</keyword>
<dbReference type="AlphaFoldDB" id="A0AA88LBV2"/>
<evidence type="ECO:0000256" key="1">
    <source>
        <dbReference type="SAM" id="MobiDB-lite"/>
    </source>
</evidence>
<sequence length="169" mass="17660">MIPARYIFTFFASAGLAILYGLKVNLSVAIVAMVNHTGLAETTHDDGSHGQANVTYACPAQGPSNSTNTSEQIELLRLVKDILLPSHIATKKKGKVKKAGLNKDSEGSIKNKGNKKPEKKKKSAKISKKLGSISSFHSSVSSHGSVSSIGSVSSDSTSVSSVSSNKGSE</sequence>
<evidence type="ECO:0000313" key="4">
    <source>
        <dbReference type="Proteomes" id="UP001187531"/>
    </source>
</evidence>
<name>A0AA88LBV2_ARTSF</name>
<accession>A0AA88LBV2</accession>
<feature type="region of interest" description="Disordered" evidence="1">
    <location>
        <begin position="43"/>
        <end position="70"/>
    </location>
</feature>
<evidence type="ECO:0000256" key="2">
    <source>
        <dbReference type="SAM" id="Phobius"/>
    </source>
</evidence>
<feature type="compositionally biased region" description="Low complexity" evidence="1">
    <location>
        <begin position="129"/>
        <end position="169"/>
    </location>
</feature>
<feature type="compositionally biased region" description="Basic residues" evidence="1">
    <location>
        <begin position="112"/>
        <end position="128"/>
    </location>
</feature>
<feature type="transmembrane region" description="Helical" evidence="2">
    <location>
        <begin position="6"/>
        <end position="26"/>
    </location>
</feature>
<reference evidence="3" key="1">
    <citation type="submission" date="2023-07" db="EMBL/GenBank/DDBJ databases">
        <title>Chromosome-level genome assembly of Artemia franciscana.</title>
        <authorList>
            <person name="Jo E."/>
        </authorList>
    </citation>
    <scope>NUCLEOTIDE SEQUENCE</scope>
    <source>
        <tissue evidence="3">Whole body</tissue>
    </source>
</reference>
<protein>
    <submittedName>
        <fullName evidence="3">Uncharacterized protein</fullName>
    </submittedName>
</protein>
<proteinExistence type="predicted"/>
<evidence type="ECO:0000313" key="3">
    <source>
        <dbReference type="EMBL" id="KAK2720464.1"/>
    </source>
</evidence>
<keyword evidence="2" id="KW-1133">Transmembrane helix</keyword>
<keyword evidence="2" id="KW-0812">Transmembrane</keyword>
<feature type="region of interest" description="Disordered" evidence="1">
    <location>
        <begin position="91"/>
        <end position="169"/>
    </location>
</feature>
<dbReference type="Proteomes" id="UP001187531">
    <property type="component" value="Unassembled WGS sequence"/>
</dbReference>